<evidence type="ECO:0000256" key="8">
    <source>
        <dbReference type="ARBA" id="ARBA00022842"/>
    </source>
</evidence>
<dbReference type="EC" id="3.1.21.10" evidence="13 14"/>
<comment type="function">
    <text evidence="13">The RuvA-RuvB-RuvC complex processes Holliday junction (HJ) DNA during genetic recombination and DNA repair. Endonuclease that resolves HJ intermediates. Cleaves cruciform DNA by making single-stranded nicks across the HJ at symmetrical positions within the homologous arms, yielding a 5'-phosphate and a 3'-hydroxyl group; requires a central core of homology in the junction. The consensus cleavage sequence is 5'-(A/T)TT(C/G)-3'. Cleavage occurs on the 3'-side of the TT dinucleotide at the point of strand exchange. HJ branch migration catalyzed by RuvA-RuvB allows RuvC to scan DNA until it finds its consensus sequence, where it cleaves and resolves the cruciform DNA.</text>
</comment>
<evidence type="ECO:0000313" key="15">
    <source>
        <dbReference type="EMBL" id="OIO32108.1"/>
    </source>
</evidence>
<dbReference type="PANTHER" id="PTHR30194">
    <property type="entry name" value="CROSSOVER JUNCTION ENDODEOXYRIBONUCLEASE RUVC"/>
    <property type="match status" value="1"/>
</dbReference>
<evidence type="ECO:0000256" key="4">
    <source>
        <dbReference type="ARBA" id="ARBA00022723"/>
    </source>
</evidence>
<evidence type="ECO:0000256" key="3">
    <source>
        <dbReference type="ARBA" id="ARBA00022722"/>
    </source>
</evidence>
<keyword evidence="7 13" id="KW-0378">Hydrolase</keyword>
<comment type="catalytic activity">
    <reaction evidence="12 13">
        <text>Endonucleolytic cleavage at a junction such as a reciprocal single-stranded crossover between two homologous DNA duplexes (Holliday junction).</text>
        <dbReference type="EC" id="3.1.21.10"/>
    </reaction>
</comment>
<keyword evidence="2 13" id="KW-0963">Cytoplasm</keyword>
<dbReference type="AlphaFoldDB" id="A0A1J4V4P1"/>
<dbReference type="GO" id="GO:0000287">
    <property type="term" value="F:magnesium ion binding"/>
    <property type="evidence" value="ECO:0007669"/>
    <property type="project" value="UniProtKB-UniRule"/>
</dbReference>
<dbReference type="GO" id="GO:0003677">
    <property type="term" value="F:DNA binding"/>
    <property type="evidence" value="ECO:0007669"/>
    <property type="project" value="UniProtKB-KW"/>
</dbReference>
<comment type="cofactor">
    <cofactor evidence="13">
        <name>Mg(2+)</name>
        <dbReference type="ChEBI" id="CHEBI:18420"/>
    </cofactor>
    <text evidence="13">Binds 2 Mg(2+) ion per subunit.</text>
</comment>
<keyword evidence="3 13" id="KW-0540">Nuclease</keyword>
<keyword evidence="11 13" id="KW-0234">DNA repair</keyword>
<evidence type="ECO:0000256" key="2">
    <source>
        <dbReference type="ARBA" id="ARBA00022490"/>
    </source>
</evidence>
<organism evidence="15 16">
    <name type="scientific">Candidatus Nomurabacteria bacterium CG1_02_47_685</name>
    <dbReference type="NCBI Taxonomy" id="1805282"/>
    <lineage>
        <taxon>Bacteria</taxon>
        <taxon>Candidatus Nomuraibacteriota</taxon>
    </lineage>
</organism>
<name>A0A1J4V4P1_9BACT</name>
<evidence type="ECO:0000256" key="7">
    <source>
        <dbReference type="ARBA" id="ARBA00022801"/>
    </source>
</evidence>
<comment type="caution">
    <text evidence="15">The sequence shown here is derived from an EMBL/GenBank/DDBJ whole genome shotgun (WGS) entry which is preliminary data.</text>
</comment>
<evidence type="ECO:0000313" key="16">
    <source>
        <dbReference type="Proteomes" id="UP000183206"/>
    </source>
</evidence>
<keyword evidence="6 13" id="KW-0227">DNA damage</keyword>
<feature type="binding site" evidence="13">
    <location>
        <position position="7"/>
    </location>
    <ligand>
        <name>Mg(2+)</name>
        <dbReference type="ChEBI" id="CHEBI:18420"/>
        <label>1</label>
    </ligand>
</feature>
<dbReference type="GO" id="GO:0008821">
    <property type="term" value="F:crossover junction DNA endonuclease activity"/>
    <property type="evidence" value="ECO:0007669"/>
    <property type="project" value="UniProtKB-UniRule"/>
</dbReference>
<dbReference type="GO" id="GO:0006281">
    <property type="term" value="P:DNA repair"/>
    <property type="evidence" value="ECO:0007669"/>
    <property type="project" value="UniProtKB-UniRule"/>
</dbReference>
<dbReference type="NCBIfam" id="TIGR00228">
    <property type="entry name" value="ruvC"/>
    <property type="match status" value="1"/>
</dbReference>
<dbReference type="InterPro" id="IPR036397">
    <property type="entry name" value="RNaseH_sf"/>
</dbReference>
<sequence length="160" mass="17820">MRVLAIDPGFERMGVAIIEQTGIAPSLIYSNCFKTSPLLPFNERLNEIGSEIQSIIKEHHPEALAIETLFFNTNKKTAMMVSESRGVVIYISTREKLPVYEYTPPQIKIAVAGYGKADKRQIAFMTKKLIAISDDIVNDDEIDAIAIGLTCIASYKTIHE</sequence>
<proteinExistence type="inferred from homology"/>
<feature type="active site" evidence="13">
    <location>
        <position position="67"/>
    </location>
</feature>
<dbReference type="Proteomes" id="UP000183206">
    <property type="component" value="Unassembled WGS sequence"/>
</dbReference>
<dbReference type="InterPro" id="IPR012337">
    <property type="entry name" value="RNaseH-like_sf"/>
</dbReference>
<feature type="binding site" evidence="13">
    <location>
        <position position="67"/>
    </location>
    <ligand>
        <name>Mg(2+)</name>
        <dbReference type="ChEBI" id="CHEBI:18420"/>
        <label>2</label>
    </ligand>
</feature>
<comment type="subunit">
    <text evidence="13">Homodimer which binds Holliday junction (HJ) DNA. The HJ becomes 2-fold symmetrical on binding to RuvC with unstacked arms; it has a different conformation from HJ DNA in complex with RuvA. In the full resolvosome a probable DNA-RuvA(4)-RuvB(12)-RuvC(2) complex forms which resolves the HJ.</text>
</comment>
<evidence type="ECO:0000256" key="6">
    <source>
        <dbReference type="ARBA" id="ARBA00022763"/>
    </source>
</evidence>
<evidence type="ECO:0000256" key="9">
    <source>
        <dbReference type="ARBA" id="ARBA00023125"/>
    </source>
</evidence>
<dbReference type="STRING" id="1805282.AUJ44_03315"/>
<dbReference type="Pfam" id="PF02075">
    <property type="entry name" value="RuvC"/>
    <property type="match status" value="1"/>
</dbReference>
<keyword evidence="10 13" id="KW-0233">DNA recombination</keyword>
<keyword evidence="8 13" id="KW-0460">Magnesium</keyword>
<dbReference type="CDD" id="cd16962">
    <property type="entry name" value="RuvC"/>
    <property type="match status" value="1"/>
</dbReference>
<feature type="binding site" evidence="13">
    <location>
        <position position="140"/>
    </location>
    <ligand>
        <name>Mg(2+)</name>
        <dbReference type="ChEBI" id="CHEBI:18420"/>
        <label>1</label>
    </ligand>
</feature>
<dbReference type="Gene3D" id="3.30.420.10">
    <property type="entry name" value="Ribonuclease H-like superfamily/Ribonuclease H"/>
    <property type="match status" value="1"/>
</dbReference>
<dbReference type="HAMAP" id="MF_00034">
    <property type="entry name" value="RuvC"/>
    <property type="match status" value="1"/>
</dbReference>
<dbReference type="GO" id="GO:0048476">
    <property type="term" value="C:Holliday junction resolvase complex"/>
    <property type="evidence" value="ECO:0007669"/>
    <property type="project" value="UniProtKB-UniRule"/>
</dbReference>
<feature type="active site" evidence="13">
    <location>
        <position position="140"/>
    </location>
</feature>
<gene>
    <name evidence="13" type="primary">ruvC</name>
    <name evidence="15" type="ORF">AUJ44_03315</name>
</gene>
<evidence type="ECO:0000256" key="14">
    <source>
        <dbReference type="NCBIfam" id="TIGR00228"/>
    </source>
</evidence>
<protein>
    <recommendedName>
        <fullName evidence="13 14">Crossover junction endodeoxyribonuclease RuvC</fullName>
        <ecNumber evidence="13 14">3.1.21.10</ecNumber>
    </recommendedName>
    <alternativeName>
        <fullName evidence="13">Holliday junction nuclease RuvC</fullName>
    </alternativeName>
    <alternativeName>
        <fullName evidence="13">Holliday junction resolvase RuvC</fullName>
    </alternativeName>
</protein>
<evidence type="ECO:0000256" key="11">
    <source>
        <dbReference type="ARBA" id="ARBA00023204"/>
    </source>
</evidence>
<evidence type="ECO:0000256" key="1">
    <source>
        <dbReference type="ARBA" id="ARBA00009518"/>
    </source>
</evidence>
<reference evidence="15 16" key="1">
    <citation type="journal article" date="2016" name="Environ. Microbiol.">
        <title>Genomic resolution of a cold subsurface aquifer community provides metabolic insights for novel microbes adapted to high CO concentrations.</title>
        <authorList>
            <person name="Probst A.J."/>
            <person name="Castelle C.J."/>
            <person name="Singh A."/>
            <person name="Brown C.T."/>
            <person name="Anantharaman K."/>
            <person name="Sharon I."/>
            <person name="Hug L.A."/>
            <person name="Burstein D."/>
            <person name="Emerson J.B."/>
            <person name="Thomas B.C."/>
            <person name="Banfield J.F."/>
        </authorList>
    </citation>
    <scope>NUCLEOTIDE SEQUENCE [LARGE SCALE GENOMIC DNA]</scope>
    <source>
        <strain evidence="15">CG1_02_47_685</strain>
    </source>
</reference>
<keyword evidence="5 13" id="KW-0255">Endonuclease</keyword>
<dbReference type="PRINTS" id="PR00696">
    <property type="entry name" value="RSOLVASERUVC"/>
</dbReference>
<dbReference type="InterPro" id="IPR002176">
    <property type="entry name" value="X-over_junc_endoDNase_RuvC"/>
</dbReference>
<comment type="subcellular location">
    <subcellularLocation>
        <location evidence="13">Cytoplasm</location>
    </subcellularLocation>
</comment>
<keyword evidence="4 13" id="KW-0479">Metal-binding</keyword>
<dbReference type="SUPFAM" id="SSF53098">
    <property type="entry name" value="Ribonuclease H-like"/>
    <property type="match status" value="1"/>
</dbReference>
<keyword evidence="9 13" id="KW-0238">DNA-binding</keyword>
<dbReference type="EMBL" id="MNVO01000048">
    <property type="protein sequence ID" value="OIO32108.1"/>
    <property type="molecule type" value="Genomic_DNA"/>
</dbReference>
<dbReference type="PANTHER" id="PTHR30194:SF3">
    <property type="entry name" value="CROSSOVER JUNCTION ENDODEOXYRIBONUCLEASE RUVC"/>
    <property type="match status" value="1"/>
</dbReference>
<feature type="active site" evidence="13">
    <location>
        <position position="7"/>
    </location>
</feature>
<dbReference type="GO" id="GO:0006310">
    <property type="term" value="P:DNA recombination"/>
    <property type="evidence" value="ECO:0007669"/>
    <property type="project" value="UniProtKB-UniRule"/>
</dbReference>
<dbReference type="GO" id="GO:0005737">
    <property type="term" value="C:cytoplasm"/>
    <property type="evidence" value="ECO:0007669"/>
    <property type="project" value="UniProtKB-SubCell"/>
</dbReference>
<comment type="similarity">
    <text evidence="1 13">Belongs to the RuvC family.</text>
</comment>
<evidence type="ECO:0000256" key="12">
    <source>
        <dbReference type="ARBA" id="ARBA00029354"/>
    </source>
</evidence>
<accession>A0A1J4V4P1</accession>
<evidence type="ECO:0000256" key="10">
    <source>
        <dbReference type="ARBA" id="ARBA00023172"/>
    </source>
</evidence>
<evidence type="ECO:0000256" key="13">
    <source>
        <dbReference type="HAMAP-Rule" id="MF_00034"/>
    </source>
</evidence>
<dbReference type="FunFam" id="3.30.420.10:FF:000002">
    <property type="entry name" value="Crossover junction endodeoxyribonuclease RuvC"/>
    <property type="match status" value="1"/>
</dbReference>
<evidence type="ECO:0000256" key="5">
    <source>
        <dbReference type="ARBA" id="ARBA00022759"/>
    </source>
</evidence>